<evidence type="ECO:0000256" key="2">
    <source>
        <dbReference type="SAM" id="MobiDB-lite"/>
    </source>
</evidence>
<reference evidence="4 5" key="1">
    <citation type="submission" date="2018-11" db="EMBL/GenBank/DDBJ databases">
        <title>Microbial catabolism of amino acid.</title>
        <authorList>
            <person name="Hibi M."/>
            <person name="Ogawa J."/>
        </authorList>
    </citation>
    <scope>NUCLEOTIDE SEQUENCE [LARGE SCALE GENOMIC DNA]</scope>
    <source>
        <strain evidence="4 5">C31-06</strain>
    </source>
</reference>
<dbReference type="RefSeq" id="WP_124395348.1">
    <property type="nucleotide sequence ID" value="NZ_BHYM01000079.1"/>
</dbReference>
<organism evidence="4 5">
    <name type="scientific">Rhodococcus wratislaviensis</name>
    <name type="common">Tsukamurella wratislaviensis</name>
    <dbReference type="NCBI Taxonomy" id="44752"/>
    <lineage>
        <taxon>Bacteria</taxon>
        <taxon>Bacillati</taxon>
        <taxon>Actinomycetota</taxon>
        <taxon>Actinomycetes</taxon>
        <taxon>Mycobacteriales</taxon>
        <taxon>Nocardiaceae</taxon>
        <taxon>Rhodococcus</taxon>
    </lineage>
</organism>
<comment type="caution">
    <text evidence="4">The sequence shown here is derived from an EMBL/GenBank/DDBJ whole genome shotgun (WGS) entry which is preliminary data.</text>
</comment>
<dbReference type="InterPro" id="IPR006016">
    <property type="entry name" value="UspA"/>
</dbReference>
<feature type="domain" description="UspA" evidence="3">
    <location>
        <begin position="156"/>
        <end position="289"/>
    </location>
</feature>
<dbReference type="OrthoDB" id="3174546at2"/>
<dbReference type="Gene3D" id="3.40.50.620">
    <property type="entry name" value="HUPs"/>
    <property type="match status" value="2"/>
</dbReference>
<dbReference type="PANTHER" id="PTHR46268">
    <property type="entry name" value="STRESS RESPONSE PROTEIN NHAX"/>
    <property type="match status" value="1"/>
</dbReference>
<protein>
    <submittedName>
        <fullName evidence="4">Universal stress protein family</fullName>
    </submittedName>
</protein>
<comment type="similarity">
    <text evidence="1">Belongs to the universal stress protein A family.</text>
</comment>
<gene>
    <name evidence="4" type="ORF">Rhow_007845</name>
</gene>
<dbReference type="Proteomes" id="UP000287519">
    <property type="component" value="Unassembled WGS sequence"/>
</dbReference>
<evidence type="ECO:0000259" key="3">
    <source>
        <dbReference type="Pfam" id="PF00582"/>
    </source>
</evidence>
<feature type="region of interest" description="Disordered" evidence="2">
    <location>
        <begin position="289"/>
        <end position="312"/>
    </location>
</feature>
<feature type="domain" description="UspA" evidence="3">
    <location>
        <begin position="9"/>
        <end position="144"/>
    </location>
</feature>
<dbReference type="InterPro" id="IPR006015">
    <property type="entry name" value="Universal_stress_UspA"/>
</dbReference>
<dbReference type="PANTHER" id="PTHR46268:SF6">
    <property type="entry name" value="UNIVERSAL STRESS PROTEIN UP12"/>
    <property type="match status" value="1"/>
</dbReference>
<keyword evidence="5" id="KW-1185">Reference proteome</keyword>
<sequence length="312" mass="32110">MTGHATGGRQIVAGIDGSAVAEAAARWAAAVAAHGNLPLRLVHVLPPAPVCYGVPAPVPDIEAVRAVGDAALSHAAEIIRGEQPAVAIECTTRTGPTPADVLLDVAPSASMVVIGSACAGPVEGFLNATALRLAHHAACPVTVWRLASGPVLPDRRPVIVGVDGSEISIAAVRWACSFAASFEAPVVAVHIWTGTAPQRGTHCHEYPVDATEKVLLAESVAGCRTEYPDLTIEQVTERGTPADVLLARCRQAQLLVVGSHGRGALGRALLGSTSQDMLHRAPCPVTICHPDATPAPPHAETSSVPTESRRAP</sequence>
<proteinExistence type="inferred from homology"/>
<evidence type="ECO:0000313" key="4">
    <source>
        <dbReference type="EMBL" id="GCE43615.1"/>
    </source>
</evidence>
<dbReference type="AlphaFoldDB" id="A0A402CJ98"/>
<dbReference type="Pfam" id="PF00582">
    <property type="entry name" value="Usp"/>
    <property type="match status" value="2"/>
</dbReference>
<evidence type="ECO:0000256" key="1">
    <source>
        <dbReference type="ARBA" id="ARBA00008791"/>
    </source>
</evidence>
<dbReference type="EMBL" id="BHYM01000079">
    <property type="protein sequence ID" value="GCE43615.1"/>
    <property type="molecule type" value="Genomic_DNA"/>
</dbReference>
<dbReference type="InterPro" id="IPR014729">
    <property type="entry name" value="Rossmann-like_a/b/a_fold"/>
</dbReference>
<evidence type="ECO:0000313" key="5">
    <source>
        <dbReference type="Proteomes" id="UP000287519"/>
    </source>
</evidence>
<accession>A0A402CJ98</accession>
<dbReference type="SUPFAM" id="SSF52402">
    <property type="entry name" value="Adenine nucleotide alpha hydrolases-like"/>
    <property type="match status" value="2"/>
</dbReference>
<dbReference type="PRINTS" id="PR01438">
    <property type="entry name" value="UNVRSLSTRESS"/>
</dbReference>
<name>A0A402CJ98_RHOWR</name>